<organism evidence="2">
    <name type="scientific">Ignisphaera aggregans</name>
    <dbReference type="NCBI Taxonomy" id="334771"/>
    <lineage>
        <taxon>Archaea</taxon>
        <taxon>Thermoproteota</taxon>
        <taxon>Thermoprotei</taxon>
        <taxon>Desulfurococcales</taxon>
        <taxon>Desulfurococcaceae</taxon>
        <taxon>Ignisphaera</taxon>
    </lineage>
</organism>
<name>A0A7J2U434_9CREN</name>
<reference evidence="2" key="1">
    <citation type="journal article" date="2020" name="mSystems">
        <title>Genome- and Community-Level Interaction Insights into Carbon Utilization and Element Cycling Functions of Hydrothermarchaeota in Hydrothermal Sediment.</title>
        <authorList>
            <person name="Zhou Z."/>
            <person name="Liu Y."/>
            <person name="Xu W."/>
            <person name="Pan J."/>
            <person name="Luo Z.H."/>
            <person name="Li M."/>
        </authorList>
    </citation>
    <scope>NUCLEOTIDE SEQUENCE [LARGE SCALE GENOMIC DNA]</scope>
    <source>
        <strain evidence="2">SpSt-125</strain>
    </source>
</reference>
<dbReference type="Gene3D" id="3.20.20.70">
    <property type="entry name" value="Aldolase class I"/>
    <property type="match status" value="1"/>
</dbReference>
<dbReference type="InterPro" id="IPR013785">
    <property type="entry name" value="Aldolase_TIM"/>
</dbReference>
<sequence>MRLYIDSIVKNEIVEAMGSGFVYGVTSNPFLFNSNSKVHLKNIVEELIPYVGNEFHVQVPGRDSDEYVKNALTIFNIDPKKLVIKIPMHSEGVKAMKVLKDVGVRVTATAVTNVVQGVVAALLGVDYVAPFVSRVDEAGYNGVEVVRQLAEVYRVHRVKTMIIAASIRTPTQLVNAFRAGADCATVKYSLFKSVVESATSNKIISQMNEIWRGVSVE</sequence>
<accession>A0A7J2U434</accession>
<proteinExistence type="predicted"/>
<gene>
    <name evidence="2" type="ORF">ENO26_07850</name>
</gene>
<evidence type="ECO:0008006" key="3">
    <source>
        <dbReference type="Google" id="ProtNLM"/>
    </source>
</evidence>
<protein>
    <recommendedName>
        <fullName evidence="3">Transaldolase</fullName>
    </recommendedName>
</protein>
<dbReference type="PANTHER" id="PTHR10683">
    <property type="entry name" value="TRANSALDOLASE"/>
    <property type="match status" value="1"/>
</dbReference>
<dbReference type="Pfam" id="PF00923">
    <property type="entry name" value="TAL_FSA"/>
    <property type="match status" value="1"/>
</dbReference>
<dbReference type="AlphaFoldDB" id="A0A7J2U434"/>
<dbReference type="PANTHER" id="PTHR10683:SF36">
    <property type="entry name" value="TRANSALDOLASE"/>
    <property type="match status" value="1"/>
</dbReference>
<keyword evidence="1" id="KW-0704">Schiff base</keyword>
<evidence type="ECO:0000313" key="2">
    <source>
        <dbReference type="EMBL" id="HEM67456.1"/>
    </source>
</evidence>
<evidence type="ECO:0000256" key="1">
    <source>
        <dbReference type="ARBA" id="ARBA00023270"/>
    </source>
</evidence>
<dbReference type="GO" id="GO:0005975">
    <property type="term" value="P:carbohydrate metabolic process"/>
    <property type="evidence" value="ECO:0007669"/>
    <property type="project" value="InterPro"/>
</dbReference>
<dbReference type="SUPFAM" id="SSF51569">
    <property type="entry name" value="Aldolase"/>
    <property type="match status" value="1"/>
</dbReference>
<comment type="caution">
    <text evidence="2">The sequence shown here is derived from an EMBL/GenBank/DDBJ whole genome shotgun (WGS) entry which is preliminary data.</text>
</comment>
<dbReference type="EMBL" id="DSEU01000052">
    <property type="protein sequence ID" value="HEM67456.1"/>
    <property type="molecule type" value="Genomic_DNA"/>
</dbReference>
<dbReference type="InterPro" id="IPR001585">
    <property type="entry name" value="TAL/FSA"/>
</dbReference>